<evidence type="ECO:0000313" key="3">
    <source>
        <dbReference type="Proteomes" id="UP001153050"/>
    </source>
</evidence>
<keyword evidence="1" id="KW-0812">Transmembrane</keyword>
<sequence>MLSLEQVLREKKKSECDLTSLSTLMWAFGYSLGGQLFAIKMSVTDEDVKDWQRRDM</sequence>
<protein>
    <submittedName>
        <fullName evidence="2">Uncharacterized protein</fullName>
    </submittedName>
</protein>
<keyword evidence="1" id="KW-1133">Transmembrane helix</keyword>
<feature type="transmembrane region" description="Helical" evidence="1">
    <location>
        <begin position="21"/>
        <end position="39"/>
    </location>
</feature>
<proteinExistence type="predicted"/>
<dbReference type="EMBL" id="CAKXZT010000193">
    <property type="protein sequence ID" value="CAH2409634.1"/>
    <property type="molecule type" value="Genomic_DNA"/>
</dbReference>
<reference evidence="2 3" key="1">
    <citation type="submission" date="2022-03" db="EMBL/GenBank/DDBJ databases">
        <authorList>
            <person name="Brunel B."/>
        </authorList>
    </citation>
    <scope>NUCLEOTIDE SEQUENCE [LARGE SCALE GENOMIC DNA]</scope>
    <source>
        <strain evidence="2">STM5069sample</strain>
    </source>
</reference>
<evidence type="ECO:0000313" key="2">
    <source>
        <dbReference type="EMBL" id="CAH2409634.1"/>
    </source>
</evidence>
<keyword evidence="1" id="KW-0472">Membrane</keyword>
<name>A0ABM9EJR2_9HYPH</name>
<evidence type="ECO:0000256" key="1">
    <source>
        <dbReference type="SAM" id="Phobius"/>
    </source>
</evidence>
<comment type="caution">
    <text evidence="2">The sequence shown here is derived from an EMBL/GenBank/DDBJ whole genome shotgun (WGS) entry which is preliminary data.</text>
</comment>
<organism evidence="2 3">
    <name type="scientific">Mesorhizobium escarrei</name>
    <dbReference type="NCBI Taxonomy" id="666018"/>
    <lineage>
        <taxon>Bacteria</taxon>
        <taxon>Pseudomonadati</taxon>
        <taxon>Pseudomonadota</taxon>
        <taxon>Alphaproteobacteria</taxon>
        <taxon>Hyphomicrobiales</taxon>
        <taxon>Phyllobacteriaceae</taxon>
        <taxon>Mesorhizobium</taxon>
    </lineage>
</organism>
<accession>A0ABM9EJR2</accession>
<dbReference type="Proteomes" id="UP001153050">
    <property type="component" value="Unassembled WGS sequence"/>
</dbReference>
<gene>
    <name evidence="2" type="ORF">MES5069_920002</name>
</gene>
<keyword evidence="3" id="KW-1185">Reference proteome</keyword>